<dbReference type="PRINTS" id="PR00036">
    <property type="entry name" value="HTHLACI"/>
</dbReference>
<dbReference type="CDD" id="cd01392">
    <property type="entry name" value="HTH_LacI"/>
    <property type="match status" value="1"/>
</dbReference>
<gene>
    <name evidence="7" type="ORF">TK11N_08380</name>
    <name evidence="8" type="ORF">TK2N_09080</name>
</gene>
<organism evidence="8 9">
    <name type="scientific">Tetragenococcus koreensis</name>
    <dbReference type="NCBI Taxonomy" id="290335"/>
    <lineage>
        <taxon>Bacteria</taxon>
        <taxon>Bacillati</taxon>
        <taxon>Bacillota</taxon>
        <taxon>Bacilli</taxon>
        <taxon>Lactobacillales</taxon>
        <taxon>Enterococcaceae</taxon>
        <taxon>Tetragenococcus</taxon>
    </lineage>
</organism>
<dbReference type="PANTHER" id="PTHR30146">
    <property type="entry name" value="LACI-RELATED TRANSCRIPTIONAL REPRESSOR"/>
    <property type="match status" value="1"/>
</dbReference>
<feature type="domain" description="HTH lacI-type" evidence="5">
    <location>
        <begin position="3"/>
        <end position="57"/>
    </location>
</feature>
<dbReference type="SMART" id="SM00354">
    <property type="entry name" value="HTH_LACI"/>
    <property type="match status" value="1"/>
</dbReference>
<dbReference type="InterPro" id="IPR001387">
    <property type="entry name" value="Cro/C1-type_HTH"/>
</dbReference>
<comment type="caution">
    <text evidence="8">The sequence shown here is derived from an EMBL/GenBank/DDBJ whole genome shotgun (WGS) entry which is preliminary data.</text>
</comment>
<evidence type="ECO:0000259" key="5">
    <source>
        <dbReference type="PROSITE" id="PS50932"/>
    </source>
</evidence>
<dbReference type="SUPFAM" id="SSF53822">
    <property type="entry name" value="Periplasmic binding protein-like I"/>
    <property type="match status" value="1"/>
</dbReference>
<dbReference type="Proteomes" id="UP000886597">
    <property type="component" value="Unassembled WGS sequence"/>
</dbReference>
<feature type="domain" description="HTH cro/C1-type" evidence="6">
    <location>
        <begin position="3"/>
        <end position="33"/>
    </location>
</feature>
<evidence type="ECO:0000313" key="9">
    <source>
        <dbReference type="Proteomes" id="UP000886597"/>
    </source>
</evidence>
<keyword evidence="3" id="KW-0238">DNA-binding</keyword>
<evidence type="ECO:0000256" key="2">
    <source>
        <dbReference type="ARBA" id="ARBA00023015"/>
    </source>
</evidence>
<dbReference type="InterPro" id="IPR046335">
    <property type="entry name" value="LacI/GalR-like_sensor"/>
</dbReference>
<keyword evidence="2" id="KW-0805">Transcription regulation</keyword>
<evidence type="ECO:0000313" key="8">
    <source>
        <dbReference type="EMBL" id="GEQ54064.1"/>
    </source>
</evidence>
<dbReference type="PANTHER" id="PTHR30146:SF95">
    <property type="entry name" value="RIBOSE OPERON REPRESSOR"/>
    <property type="match status" value="1"/>
</dbReference>
<dbReference type="RefSeq" id="WP_202583697.1">
    <property type="nucleotide sequence ID" value="NZ_BKBO01000010.1"/>
</dbReference>
<dbReference type="GO" id="GO:0003700">
    <property type="term" value="F:DNA-binding transcription factor activity"/>
    <property type="evidence" value="ECO:0007669"/>
    <property type="project" value="TreeGrafter"/>
</dbReference>
<dbReference type="EMBL" id="BKBQ01000011">
    <property type="protein sequence ID" value="GEQ54064.1"/>
    <property type="molecule type" value="Genomic_DNA"/>
</dbReference>
<evidence type="ECO:0000256" key="3">
    <source>
        <dbReference type="ARBA" id="ARBA00023125"/>
    </source>
</evidence>
<keyword evidence="1" id="KW-0678">Repressor</keyword>
<dbReference type="InterPro" id="IPR028082">
    <property type="entry name" value="Peripla_BP_I"/>
</dbReference>
<accession>A0AAN4RK89</accession>
<dbReference type="Pfam" id="PF13377">
    <property type="entry name" value="Peripla_BP_3"/>
    <property type="match status" value="1"/>
</dbReference>
<dbReference type="PROSITE" id="PS50932">
    <property type="entry name" value="HTH_LACI_2"/>
    <property type="match status" value="1"/>
</dbReference>
<dbReference type="Pfam" id="PF00356">
    <property type="entry name" value="LacI"/>
    <property type="match status" value="1"/>
</dbReference>
<reference evidence="8" key="1">
    <citation type="submission" date="2019-08" db="EMBL/GenBank/DDBJ databases">
        <authorList>
            <person name="Ishikawa M."/>
            <person name="Suzuki T."/>
            <person name="Matsutani M."/>
        </authorList>
    </citation>
    <scope>NUCLEOTIDE SEQUENCE</scope>
    <source>
        <strain evidence="8">7C1</strain>
        <strain evidence="7">8C4</strain>
    </source>
</reference>
<dbReference type="InterPro" id="IPR000843">
    <property type="entry name" value="HTH_LacI"/>
</dbReference>
<dbReference type="EMBL" id="BKBO01000010">
    <property type="protein sequence ID" value="GEQ48986.1"/>
    <property type="molecule type" value="Genomic_DNA"/>
</dbReference>
<dbReference type="InterPro" id="IPR010982">
    <property type="entry name" value="Lambda_DNA-bd_dom_sf"/>
</dbReference>
<dbReference type="Gene3D" id="3.40.50.2300">
    <property type="match status" value="2"/>
</dbReference>
<dbReference type="PROSITE" id="PS00356">
    <property type="entry name" value="HTH_LACI_1"/>
    <property type="match status" value="1"/>
</dbReference>
<evidence type="ECO:0000313" key="7">
    <source>
        <dbReference type="EMBL" id="GEQ48986.1"/>
    </source>
</evidence>
<dbReference type="PROSITE" id="PS50943">
    <property type="entry name" value="HTH_CROC1"/>
    <property type="match status" value="1"/>
</dbReference>
<evidence type="ECO:0000256" key="1">
    <source>
        <dbReference type="ARBA" id="ARBA00022491"/>
    </source>
</evidence>
<name>A0AAN4RK89_9ENTE</name>
<proteinExistence type="predicted"/>
<evidence type="ECO:0000256" key="4">
    <source>
        <dbReference type="ARBA" id="ARBA00023163"/>
    </source>
</evidence>
<dbReference type="SUPFAM" id="SSF47413">
    <property type="entry name" value="lambda repressor-like DNA-binding domains"/>
    <property type="match status" value="1"/>
</dbReference>
<evidence type="ECO:0000313" key="10">
    <source>
        <dbReference type="Proteomes" id="UP000886607"/>
    </source>
</evidence>
<dbReference type="Proteomes" id="UP000886607">
    <property type="component" value="Unassembled WGS sequence"/>
</dbReference>
<dbReference type="CDD" id="cd06291">
    <property type="entry name" value="PBP1_Qymf-like"/>
    <property type="match status" value="1"/>
</dbReference>
<dbReference type="GO" id="GO:0000976">
    <property type="term" value="F:transcription cis-regulatory region binding"/>
    <property type="evidence" value="ECO:0007669"/>
    <property type="project" value="TreeGrafter"/>
</dbReference>
<evidence type="ECO:0000259" key="6">
    <source>
        <dbReference type="PROSITE" id="PS50943"/>
    </source>
</evidence>
<protein>
    <submittedName>
        <fullName evidence="8">Sucrose operon repressor</fullName>
    </submittedName>
</protein>
<sequence>MSLTIKDVAEKAGVSVTTVSRVLNDRGYISAKTRKKVMTTMEELNYTPNEMARSFLSNKTRFIALIVPTTENPFFGELTFHIEKELAQKGYNLFICNSLNDVDNEKKYLRLLQEKRVDGVIVGSHNININEYEYFENKIVSIERELTAHIPIIQSDNYLGGKLAAQELVDKGCKRILCIRGDQHIKTPANDRATAYKDVMEENGLNYSFKEVPFQLQDQEKEALIDQIFAGEVVYDGIFAGDDIIAKMCINSAIVHGKSVPEELKVIGFDGTKIVRQLNPELSTIIQPIEKLAQKSVKILLAVLNEEKVNQVTKLSVKLLASNSTKR</sequence>
<dbReference type="AlphaFoldDB" id="A0AAN4RK89"/>
<keyword evidence="4" id="KW-0804">Transcription</keyword>
<keyword evidence="10" id="KW-1185">Reference proteome</keyword>
<reference evidence="8" key="2">
    <citation type="journal article" date="2020" name="Int. Dairy J.">
        <title>Lactic acid bacterial diversity in Brie cheese focusing on salt concentration and pH of isolation medium and characterisation of halophilic and alkaliphilic lactic acid bacterial isolates.</title>
        <authorList>
            <person name="Unno R."/>
            <person name="Matsutani M."/>
            <person name="Suzuki T."/>
            <person name="Kodama K."/>
            <person name="Matsushita H."/>
            <person name="Yamasato K."/>
            <person name="Koizumi Y."/>
            <person name="Ishikawa M."/>
        </authorList>
    </citation>
    <scope>NUCLEOTIDE SEQUENCE</scope>
    <source>
        <strain evidence="8">7C1</strain>
        <strain evidence="7">8C4</strain>
    </source>
</reference>
<dbReference type="Gene3D" id="1.10.260.40">
    <property type="entry name" value="lambda repressor-like DNA-binding domains"/>
    <property type="match status" value="1"/>
</dbReference>